<proteinExistence type="predicted"/>
<organism evidence="2 3">
    <name type="scientific">Gorilla gorilla gorilla</name>
    <name type="common">Western lowland gorilla</name>
    <dbReference type="NCBI Taxonomy" id="9595"/>
    <lineage>
        <taxon>Eukaryota</taxon>
        <taxon>Metazoa</taxon>
        <taxon>Chordata</taxon>
        <taxon>Craniata</taxon>
        <taxon>Vertebrata</taxon>
        <taxon>Euteleostomi</taxon>
        <taxon>Mammalia</taxon>
        <taxon>Eutheria</taxon>
        <taxon>Euarchontoglires</taxon>
        <taxon>Primates</taxon>
        <taxon>Haplorrhini</taxon>
        <taxon>Catarrhini</taxon>
        <taxon>Hominidae</taxon>
        <taxon>Gorilla</taxon>
    </lineage>
</organism>
<accession>A0A2I2ZEN1</accession>
<keyword evidence="1" id="KW-0175">Coiled coil</keyword>
<dbReference type="PANTHER" id="PTHR35088:SF1">
    <property type="entry name" value="COILED-COIL DOMAIN-CONTAINING PROTEIN 178"/>
    <property type="match status" value="1"/>
</dbReference>
<dbReference type="Proteomes" id="UP000001519">
    <property type="component" value="Chromosome 18"/>
</dbReference>
<feature type="coiled-coil region" evidence="1">
    <location>
        <begin position="160"/>
        <end position="194"/>
    </location>
</feature>
<feature type="coiled-coil region" evidence="1">
    <location>
        <begin position="668"/>
        <end position="695"/>
    </location>
</feature>
<reference evidence="3" key="1">
    <citation type="submission" date="2011-05" db="EMBL/GenBank/DDBJ databases">
        <title>Insights into the evolution of the great apes provided by the gorilla genome.</title>
        <authorList>
            <person name="Scally A."/>
        </authorList>
    </citation>
    <scope>NUCLEOTIDE SEQUENCE [LARGE SCALE GENOMIC DNA]</scope>
</reference>
<evidence type="ECO:0000313" key="2">
    <source>
        <dbReference type="Ensembl" id="ENSGGOP00000045735.1"/>
    </source>
</evidence>
<reference evidence="2" key="3">
    <citation type="submission" date="2025-08" db="UniProtKB">
        <authorList>
            <consortium name="Ensembl"/>
        </authorList>
    </citation>
    <scope>IDENTIFICATION</scope>
</reference>
<dbReference type="GO" id="GO:0036064">
    <property type="term" value="C:ciliary basal body"/>
    <property type="evidence" value="ECO:0007669"/>
    <property type="project" value="Ensembl"/>
</dbReference>
<reference evidence="2" key="4">
    <citation type="submission" date="2025-09" db="UniProtKB">
        <authorList>
            <consortium name="Ensembl"/>
        </authorList>
    </citation>
    <scope>IDENTIFICATION</scope>
</reference>
<dbReference type="EMBL" id="CABD030108921">
    <property type="status" value="NOT_ANNOTATED_CDS"/>
    <property type="molecule type" value="Genomic_DNA"/>
</dbReference>
<dbReference type="EMBL" id="CABD030108923">
    <property type="status" value="NOT_ANNOTATED_CDS"/>
    <property type="molecule type" value="Genomic_DNA"/>
</dbReference>
<dbReference type="STRING" id="9593.ENSGGOP00000045735"/>
<protein>
    <submittedName>
        <fullName evidence="2">Coiled-coil domain containing 178</fullName>
    </submittedName>
</protein>
<feature type="coiled-coil region" evidence="1">
    <location>
        <begin position="358"/>
        <end position="413"/>
    </location>
</feature>
<dbReference type="EMBL" id="CABD030108917">
    <property type="status" value="NOT_ANNOTATED_CDS"/>
    <property type="molecule type" value="Genomic_DNA"/>
</dbReference>
<dbReference type="PANTHER" id="PTHR35088">
    <property type="entry name" value="COILED-COIL DOMAIN-CONTAINING PROTEIN 178"/>
    <property type="match status" value="1"/>
</dbReference>
<dbReference type="EMBL" id="CABD030108919">
    <property type="status" value="NOT_ANNOTATED_CDS"/>
    <property type="molecule type" value="Genomic_DNA"/>
</dbReference>
<dbReference type="Ensembl" id="ENSGGOT00000057164.1">
    <property type="protein sequence ID" value="ENSGGOP00000045735.1"/>
    <property type="gene ID" value="ENSGGOG00000023038.2"/>
</dbReference>
<dbReference type="EMBL" id="CABD030108924">
    <property type="status" value="NOT_ANNOTATED_CDS"/>
    <property type="molecule type" value="Genomic_DNA"/>
</dbReference>
<dbReference type="InterPro" id="IPR038826">
    <property type="entry name" value="CCDC178"/>
</dbReference>
<dbReference type="FunCoup" id="A0A2I2ZEN1">
    <property type="interactions" value="22"/>
</dbReference>
<dbReference type="InParanoid" id="A0A2I2ZEN1"/>
<dbReference type="AlphaFoldDB" id="A0A2I2ZEN1"/>
<keyword evidence="3" id="KW-1185">Reference proteome</keyword>
<name>A0A2I2ZEN1_GORGO</name>
<sequence>MTENKTVSSSSTRDDQTNIGLTCQEVKALREKAWSRTNEGNATSQSLVLYGASKENSEGFHESKMTNTEGVNKGIYFSYPCRRHSCAVVNIPAPCVNKMISHIQDVESKIQEHLKRFETSFEEWSRTSSTKDLKEDWSVTTPVKEVKPGEKRDEKCPELKQEMETLLSEAIHLIKSLETDRADAEEALKQQRSRKNMINMKIDSWSVWKLQELPLAVQKEHEAYLSDVIELQWHLEDKANQLQHFEKQKTELEEANAKIQADIDYMNEHGPLLDSKKNQELQDLKNHYKKKMEVMDLHRKVNEELEEALEACENARLKAQQIKEEIDKDIYQDEKTIEAYKREIYQLNSLFDHYSSSVINVNTNIEEKEEEVTEAIRETKSSKNELHSLSKTLEDLRRVYDQLTWKQKSHENQYLEAVNNFYAAKKTWDIELSDVAKDFSAISLACTKLTEDNKKLEIDINKITEKTNESIRKKSKYESEIKYLTIMKLKNDKHLKNIYKEAYRIGTLFHLTKHKTDEMEDKIAEVRRKFKGREEFLKKLTQGGVAAGMVLQKKLYSIYEVQALERKELIKNRAICAMSLAELQEPLLQLEDEAERIRTLYKEHSVMLNNIIDQKDLIRRKVGKVKKKLRKKGKKTLDALIETESKRSAIFKDLEATKSKTMIFYAKINEMNEELKAKEEEKKSFDQTLEILKNKFITMRFKREHAQAVFDHYMQEKKDCEERIFEEDQRFRVLLAVRQKTLRDTQKIIADSLEENMRLAQEYQQLQTTFLKEKDNYFNIYDKQLSLDTSIGDKKQVAGFLPKKLPNSLPIISDELSNFQLCQLQRRMHTLWQEHFKLVVLFSQMRLANFQTDSQESIQKILAVQEESSNLKQHILGFFQTLTDGACENDG</sequence>
<dbReference type="EMBL" id="CABD030108922">
    <property type="status" value="NOT_ANNOTATED_CDS"/>
    <property type="molecule type" value="Genomic_DNA"/>
</dbReference>
<dbReference type="GeneTree" id="ENSGT00390000012215"/>
<dbReference type="OMA" id="AICHIQD"/>
<feature type="coiled-coil region" evidence="1">
    <location>
        <begin position="235"/>
        <end position="262"/>
    </location>
</feature>
<reference evidence="2 3" key="2">
    <citation type="journal article" date="2012" name="Nature">
        <title>Insights into hominid evolution from the gorilla genome sequence.</title>
        <authorList>
            <person name="Scally A."/>
            <person name="Dutheil J.Y."/>
            <person name="Hillier L.W."/>
            <person name="Jordan G.E."/>
            <person name="Goodhead I."/>
            <person name="Herrero J."/>
            <person name="Hobolth A."/>
            <person name="Lappalainen T."/>
            <person name="Mailund T."/>
            <person name="Marques-Bonet T."/>
            <person name="McCarthy S."/>
            <person name="Montgomery S.H."/>
            <person name="Schwalie P.C."/>
            <person name="Tang Y.A."/>
            <person name="Ward M.C."/>
            <person name="Xue Y."/>
            <person name="Yngvadottir B."/>
            <person name="Alkan C."/>
            <person name="Andersen L.N."/>
            <person name="Ayub Q."/>
            <person name="Ball E.V."/>
            <person name="Beal K."/>
            <person name="Bradley B.J."/>
            <person name="Chen Y."/>
            <person name="Clee C.M."/>
            <person name="Fitzgerald S."/>
            <person name="Graves T.A."/>
            <person name="Gu Y."/>
            <person name="Heath P."/>
            <person name="Heger A."/>
            <person name="Karakoc E."/>
            <person name="Kolb-Kokocinski A."/>
            <person name="Laird G.K."/>
            <person name="Lunter G."/>
            <person name="Meader S."/>
            <person name="Mort M."/>
            <person name="Mullikin J.C."/>
            <person name="Munch K."/>
            <person name="O'Connor T.D."/>
            <person name="Phillips A.D."/>
            <person name="Prado-Martinez J."/>
            <person name="Rogers A.S."/>
            <person name="Sajjadian S."/>
            <person name="Schmidt D."/>
            <person name="Shaw K."/>
            <person name="Simpson J.T."/>
            <person name="Stenson P.D."/>
            <person name="Turner D.J."/>
            <person name="Vigilant L."/>
            <person name="Vilella A.J."/>
            <person name="Whitener W."/>
            <person name="Zhu B."/>
            <person name="Cooper D.N."/>
            <person name="de Jong P."/>
            <person name="Dermitzakis E.T."/>
            <person name="Eichler E.E."/>
            <person name="Flicek P."/>
            <person name="Goldman N."/>
            <person name="Mundy N.I."/>
            <person name="Ning Z."/>
            <person name="Odom D.T."/>
            <person name="Ponting C.P."/>
            <person name="Quail M.A."/>
            <person name="Ryder O.A."/>
            <person name="Searle S.M."/>
            <person name="Warren W.C."/>
            <person name="Wilson R.K."/>
            <person name="Schierup M.H."/>
            <person name="Rogers J."/>
            <person name="Tyler-Smith C."/>
            <person name="Durbin R."/>
        </authorList>
    </citation>
    <scope>NUCLEOTIDE SEQUENCE [LARGE SCALE GENOMIC DNA]</scope>
</reference>
<dbReference type="Bgee" id="ENSGGOG00000023038">
    <property type="expression patterns" value="Expressed in testis and 1 other cell type or tissue"/>
</dbReference>
<evidence type="ECO:0000256" key="1">
    <source>
        <dbReference type="SAM" id="Coils"/>
    </source>
</evidence>
<dbReference type="EMBL" id="CABD030108918">
    <property type="status" value="NOT_ANNOTATED_CDS"/>
    <property type="molecule type" value="Genomic_DNA"/>
</dbReference>
<feature type="coiled-coil region" evidence="1">
    <location>
        <begin position="295"/>
        <end position="325"/>
    </location>
</feature>
<dbReference type="EMBL" id="CABD030108920">
    <property type="status" value="NOT_ANNOTATED_CDS"/>
    <property type="molecule type" value="Genomic_DNA"/>
</dbReference>
<dbReference type="EMBL" id="CABD030108916">
    <property type="status" value="NOT_ANNOTATED_CDS"/>
    <property type="molecule type" value="Genomic_DNA"/>
</dbReference>
<evidence type="ECO:0000313" key="3">
    <source>
        <dbReference type="Proteomes" id="UP000001519"/>
    </source>
</evidence>